<gene>
    <name evidence="1" type="ordered locus">CNE_BB1p00970</name>
</gene>
<dbReference type="EMBL" id="CP002879">
    <property type="protein sequence ID" value="AEI81524.1"/>
    <property type="molecule type" value="Genomic_DNA"/>
</dbReference>
<evidence type="ECO:0000313" key="1">
    <source>
        <dbReference type="EMBL" id="AEI81524.1"/>
    </source>
</evidence>
<name>F8GVG5_CUPNN</name>
<sequence length="37" mass="3784">MMSCSPGKAVYSMGGKSTSVQTVSAMASEISAKWVSV</sequence>
<dbReference type="HOGENOM" id="CLU_3342752_0_0_4"/>
<proteinExistence type="predicted"/>
<evidence type="ECO:0000313" key="2">
    <source>
        <dbReference type="Proteomes" id="UP000006798"/>
    </source>
</evidence>
<dbReference type="AlphaFoldDB" id="F8GVG5"/>
<dbReference type="KEGG" id="cnc:CNE_BB1p00970"/>
<protein>
    <submittedName>
        <fullName evidence="1">Uncharacterized protein</fullName>
    </submittedName>
</protein>
<organism evidence="1 2">
    <name type="scientific">Cupriavidus necator (strain ATCC 43291 / DSM 13513 / CCUG 52238 / LMG 8453 / N-1)</name>
    <name type="common">Ralstonia eutropha</name>
    <dbReference type="NCBI Taxonomy" id="1042878"/>
    <lineage>
        <taxon>Bacteria</taxon>
        <taxon>Pseudomonadati</taxon>
        <taxon>Pseudomonadota</taxon>
        <taxon>Betaproteobacteria</taxon>
        <taxon>Burkholderiales</taxon>
        <taxon>Burkholderiaceae</taxon>
        <taxon>Cupriavidus</taxon>
    </lineage>
</organism>
<reference evidence="1 2" key="1">
    <citation type="journal article" date="2011" name="J. Bacteriol.">
        <title>Complete genome sequence of the type strain Cupriavidus necator N-1.</title>
        <authorList>
            <person name="Poehlein A."/>
            <person name="Kusian B."/>
            <person name="Friedrich B."/>
            <person name="Daniel R."/>
            <person name="Bowien B."/>
        </authorList>
    </citation>
    <scope>NUCLEOTIDE SEQUENCE [LARGE SCALE GENOMIC DNA]</scope>
    <source>
        <strain evidence="2">ATCC 43291 / DSM 13513 / CCUG 52238 / LMG 8453 / N-1</strain>
        <plasmid evidence="1 2">pBB1</plasmid>
    </source>
</reference>
<dbReference type="Proteomes" id="UP000006798">
    <property type="component" value="Plasmid pBB1"/>
</dbReference>
<accession>F8GVG5</accession>
<keyword evidence="1" id="KW-0614">Plasmid</keyword>
<geneLocation type="plasmid" evidence="1 2">
    <name>pBB1</name>
</geneLocation>